<dbReference type="EMBL" id="SRLO01000249">
    <property type="protein sequence ID" value="TNN64612.1"/>
    <property type="molecule type" value="Genomic_DNA"/>
</dbReference>
<comment type="caution">
    <text evidence="2">The sequence shown here is derived from an EMBL/GenBank/DDBJ whole genome shotgun (WGS) entry which is preliminary data.</text>
</comment>
<evidence type="ECO:0000313" key="3">
    <source>
        <dbReference type="Proteomes" id="UP000314294"/>
    </source>
</evidence>
<feature type="region of interest" description="Disordered" evidence="1">
    <location>
        <begin position="113"/>
        <end position="143"/>
    </location>
</feature>
<evidence type="ECO:0000313" key="2">
    <source>
        <dbReference type="EMBL" id="TNN64612.1"/>
    </source>
</evidence>
<gene>
    <name evidence="2" type="ORF">EYF80_025121</name>
</gene>
<name>A0A4Z2HID2_9TELE</name>
<accession>A0A4Z2HID2</accession>
<dbReference type="AlphaFoldDB" id="A0A4Z2HID2"/>
<protein>
    <submittedName>
        <fullName evidence="2">Uncharacterized protein</fullName>
    </submittedName>
</protein>
<feature type="compositionally biased region" description="Gly residues" evidence="1">
    <location>
        <begin position="132"/>
        <end position="143"/>
    </location>
</feature>
<reference evidence="2 3" key="1">
    <citation type="submission" date="2019-03" db="EMBL/GenBank/DDBJ databases">
        <title>First draft genome of Liparis tanakae, snailfish: a comprehensive survey of snailfish specific genes.</title>
        <authorList>
            <person name="Kim W."/>
            <person name="Song I."/>
            <person name="Jeong J.-H."/>
            <person name="Kim D."/>
            <person name="Kim S."/>
            <person name="Ryu S."/>
            <person name="Song J.Y."/>
            <person name="Lee S.K."/>
        </authorList>
    </citation>
    <scope>NUCLEOTIDE SEQUENCE [LARGE SCALE GENOMIC DNA]</scope>
    <source>
        <tissue evidence="2">Muscle</tissue>
    </source>
</reference>
<keyword evidence="3" id="KW-1185">Reference proteome</keyword>
<sequence length="143" mass="15654">MLYRELNLITGPWGADLVFDAFVKTERQFLSSGEFDEADLSVETRPFRRCLPLSSTSKGVRQFDSRIEMKRGCRLPTPCDLLPSRRRGCNELNVPLAAPHLCKARTHAGDVGAVRGTGGRLEAQKEAKQRQGDGGMGGVGGYS</sequence>
<organism evidence="2 3">
    <name type="scientific">Liparis tanakae</name>
    <name type="common">Tanaka's snailfish</name>
    <dbReference type="NCBI Taxonomy" id="230148"/>
    <lineage>
        <taxon>Eukaryota</taxon>
        <taxon>Metazoa</taxon>
        <taxon>Chordata</taxon>
        <taxon>Craniata</taxon>
        <taxon>Vertebrata</taxon>
        <taxon>Euteleostomi</taxon>
        <taxon>Actinopterygii</taxon>
        <taxon>Neopterygii</taxon>
        <taxon>Teleostei</taxon>
        <taxon>Neoteleostei</taxon>
        <taxon>Acanthomorphata</taxon>
        <taxon>Eupercaria</taxon>
        <taxon>Perciformes</taxon>
        <taxon>Cottioidei</taxon>
        <taxon>Cottales</taxon>
        <taxon>Liparidae</taxon>
        <taxon>Liparis</taxon>
    </lineage>
</organism>
<dbReference type="Proteomes" id="UP000314294">
    <property type="component" value="Unassembled WGS sequence"/>
</dbReference>
<evidence type="ECO:0000256" key="1">
    <source>
        <dbReference type="SAM" id="MobiDB-lite"/>
    </source>
</evidence>
<feature type="compositionally biased region" description="Basic and acidic residues" evidence="1">
    <location>
        <begin position="122"/>
        <end position="131"/>
    </location>
</feature>
<proteinExistence type="predicted"/>